<sequence length="278" mass="30024">MLAPTLVVIGVFVVYPIVGTGYLSLTSWDGFSEIKKWVGLGNYTRLFRDPAFLNSLWVTVLYGAGVCVAGVVSGLGIAVLLNGAFRGRGVYRAVFFLPVVTSSIAAATVWRYVFGDTGVLDAVLRFLHLPAPNWLGDPSLALVSLVLLTAWKSLGLNVVLYLTALQTLPADVYEAAAVDGASRWQQLRRITVPLLAPMTFFVVIEGLITSFQSFDLVYALTGGGPLGGTETLGFLTYREAFRLSHFGYGAAVAYTAFALVLGVTLIQWRLGGRERWSS</sequence>
<keyword evidence="6 7" id="KW-0472">Membrane</keyword>
<dbReference type="Pfam" id="PF00528">
    <property type="entry name" value="BPD_transp_1"/>
    <property type="match status" value="1"/>
</dbReference>
<dbReference type="InterPro" id="IPR051393">
    <property type="entry name" value="ABC_transporter_permease"/>
</dbReference>
<comment type="caution">
    <text evidence="9">The sequence shown here is derived from an EMBL/GenBank/DDBJ whole genome shotgun (WGS) entry which is preliminary data.</text>
</comment>
<feature type="transmembrane region" description="Helical" evidence="7">
    <location>
        <begin position="56"/>
        <end position="81"/>
    </location>
</feature>
<feature type="domain" description="ABC transmembrane type-1" evidence="8">
    <location>
        <begin position="56"/>
        <end position="267"/>
    </location>
</feature>
<keyword evidence="3" id="KW-1003">Cell membrane</keyword>
<name>A0A917SUA8_9ACTN</name>
<evidence type="ECO:0000256" key="4">
    <source>
        <dbReference type="ARBA" id="ARBA00022692"/>
    </source>
</evidence>
<evidence type="ECO:0000256" key="5">
    <source>
        <dbReference type="ARBA" id="ARBA00022989"/>
    </source>
</evidence>
<keyword evidence="4 7" id="KW-0812">Transmembrane</keyword>
<dbReference type="CDD" id="cd06261">
    <property type="entry name" value="TM_PBP2"/>
    <property type="match status" value="1"/>
</dbReference>
<dbReference type="Gene3D" id="1.10.3720.10">
    <property type="entry name" value="MetI-like"/>
    <property type="match status" value="1"/>
</dbReference>
<feature type="transmembrane region" description="Helical" evidence="7">
    <location>
        <begin position="246"/>
        <end position="268"/>
    </location>
</feature>
<dbReference type="InterPro" id="IPR000515">
    <property type="entry name" value="MetI-like"/>
</dbReference>
<comment type="subcellular location">
    <subcellularLocation>
        <location evidence="1 7">Cell membrane</location>
        <topology evidence="1 7">Multi-pass membrane protein</topology>
    </subcellularLocation>
</comment>
<feature type="transmembrane region" description="Helical" evidence="7">
    <location>
        <begin position="192"/>
        <end position="211"/>
    </location>
</feature>
<evidence type="ECO:0000256" key="1">
    <source>
        <dbReference type="ARBA" id="ARBA00004651"/>
    </source>
</evidence>
<dbReference type="RefSeq" id="WP_188941216.1">
    <property type="nucleotide sequence ID" value="NZ_BMNA01000003.1"/>
</dbReference>
<dbReference type="PANTHER" id="PTHR30193">
    <property type="entry name" value="ABC TRANSPORTER PERMEASE PROTEIN"/>
    <property type="match status" value="1"/>
</dbReference>
<dbReference type="AlphaFoldDB" id="A0A917SUA8"/>
<feature type="transmembrane region" description="Helical" evidence="7">
    <location>
        <begin position="134"/>
        <end position="151"/>
    </location>
</feature>
<dbReference type="GO" id="GO:0005886">
    <property type="term" value="C:plasma membrane"/>
    <property type="evidence" value="ECO:0007669"/>
    <property type="project" value="UniProtKB-SubCell"/>
</dbReference>
<dbReference type="GO" id="GO:0055085">
    <property type="term" value="P:transmembrane transport"/>
    <property type="evidence" value="ECO:0007669"/>
    <property type="project" value="InterPro"/>
</dbReference>
<reference evidence="9" key="2">
    <citation type="submission" date="2020-09" db="EMBL/GenBank/DDBJ databases">
        <authorList>
            <person name="Sun Q."/>
            <person name="Zhou Y."/>
        </authorList>
    </citation>
    <scope>NUCLEOTIDE SEQUENCE</scope>
    <source>
        <strain evidence="9">CGMCC 4.7308</strain>
    </source>
</reference>
<dbReference type="Proteomes" id="UP000655208">
    <property type="component" value="Unassembled WGS sequence"/>
</dbReference>
<gene>
    <name evidence="9" type="ORF">GCM10011594_18500</name>
</gene>
<dbReference type="PROSITE" id="PS50928">
    <property type="entry name" value="ABC_TM1"/>
    <property type="match status" value="1"/>
</dbReference>
<reference evidence="9" key="1">
    <citation type="journal article" date="2014" name="Int. J. Syst. Evol. Microbiol.">
        <title>Complete genome sequence of Corynebacterium casei LMG S-19264T (=DSM 44701T), isolated from a smear-ripened cheese.</title>
        <authorList>
            <consortium name="US DOE Joint Genome Institute (JGI-PGF)"/>
            <person name="Walter F."/>
            <person name="Albersmeier A."/>
            <person name="Kalinowski J."/>
            <person name="Ruckert C."/>
        </authorList>
    </citation>
    <scope>NUCLEOTIDE SEQUENCE</scope>
    <source>
        <strain evidence="9">CGMCC 4.7308</strain>
    </source>
</reference>
<evidence type="ECO:0000313" key="9">
    <source>
        <dbReference type="EMBL" id="GGL98868.1"/>
    </source>
</evidence>
<keyword evidence="2 7" id="KW-0813">Transport</keyword>
<evidence type="ECO:0000259" key="8">
    <source>
        <dbReference type="PROSITE" id="PS50928"/>
    </source>
</evidence>
<accession>A0A917SUA8</accession>
<proteinExistence type="inferred from homology"/>
<dbReference type="SUPFAM" id="SSF161098">
    <property type="entry name" value="MetI-like"/>
    <property type="match status" value="1"/>
</dbReference>
<keyword evidence="5 7" id="KW-1133">Transmembrane helix</keyword>
<dbReference type="PANTHER" id="PTHR30193:SF37">
    <property type="entry name" value="INNER MEMBRANE ABC TRANSPORTER PERMEASE PROTEIN YCJO"/>
    <property type="match status" value="1"/>
</dbReference>
<feature type="transmembrane region" description="Helical" evidence="7">
    <location>
        <begin position="93"/>
        <end position="114"/>
    </location>
</feature>
<keyword evidence="10" id="KW-1185">Reference proteome</keyword>
<dbReference type="InterPro" id="IPR035906">
    <property type="entry name" value="MetI-like_sf"/>
</dbReference>
<evidence type="ECO:0000256" key="7">
    <source>
        <dbReference type="RuleBase" id="RU363032"/>
    </source>
</evidence>
<dbReference type="EMBL" id="BMNA01000003">
    <property type="protein sequence ID" value="GGL98868.1"/>
    <property type="molecule type" value="Genomic_DNA"/>
</dbReference>
<organism evidence="9 10">
    <name type="scientific">Nakamurella endophytica</name>
    <dbReference type="NCBI Taxonomy" id="1748367"/>
    <lineage>
        <taxon>Bacteria</taxon>
        <taxon>Bacillati</taxon>
        <taxon>Actinomycetota</taxon>
        <taxon>Actinomycetes</taxon>
        <taxon>Nakamurellales</taxon>
        <taxon>Nakamurellaceae</taxon>
        <taxon>Nakamurella</taxon>
    </lineage>
</organism>
<feature type="transmembrane region" description="Helical" evidence="7">
    <location>
        <begin position="7"/>
        <end position="25"/>
    </location>
</feature>
<protein>
    <submittedName>
        <fullName evidence="9">ABC transporter permease</fullName>
    </submittedName>
</protein>
<evidence type="ECO:0000256" key="6">
    <source>
        <dbReference type="ARBA" id="ARBA00023136"/>
    </source>
</evidence>
<evidence type="ECO:0000256" key="2">
    <source>
        <dbReference type="ARBA" id="ARBA00022448"/>
    </source>
</evidence>
<evidence type="ECO:0000313" key="10">
    <source>
        <dbReference type="Proteomes" id="UP000655208"/>
    </source>
</evidence>
<evidence type="ECO:0000256" key="3">
    <source>
        <dbReference type="ARBA" id="ARBA00022475"/>
    </source>
</evidence>
<comment type="similarity">
    <text evidence="7">Belongs to the binding-protein-dependent transport system permease family.</text>
</comment>